<dbReference type="OrthoDB" id="76046at2759"/>
<evidence type="ECO:0000313" key="1">
    <source>
        <dbReference type="EMBL" id="KAF0686905.1"/>
    </source>
</evidence>
<gene>
    <name evidence="2" type="primary">Aste57867_21337</name>
    <name evidence="1" type="ORF">As57867_021268</name>
    <name evidence="2" type="ORF">ASTE57867_21337</name>
</gene>
<dbReference type="Proteomes" id="UP000332933">
    <property type="component" value="Unassembled WGS sequence"/>
</dbReference>
<name>A0A485LH75_9STRA</name>
<accession>A0A485LH75</accession>
<evidence type="ECO:0000313" key="3">
    <source>
        <dbReference type="Proteomes" id="UP000332933"/>
    </source>
</evidence>
<dbReference type="EMBL" id="VJMH01006968">
    <property type="protein sequence ID" value="KAF0686905.1"/>
    <property type="molecule type" value="Genomic_DNA"/>
</dbReference>
<dbReference type="EMBL" id="CAADRA010006994">
    <property type="protein sequence ID" value="VFT98009.1"/>
    <property type="molecule type" value="Genomic_DNA"/>
</dbReference>
<proteinExistence type="predicted"/>
<keyword evidence="3" id="KW-1185">Reference proteome</keyword>
<organism evidence="2 3">
    <name type="scientific">Aphanomyces stellatus</name>
    <dbReference type="NCBI Taxonomy" id="120398"/>
    <lineage>
        <taxon>Eukaryota</taxon>
        <taxon>Sar</taxon>
        <taxon>Stramenopiles</taxon>
        <taxon>Oomycota</taxon>
        <taxon>Saprolegniomycetes</taxon>
        <taxon>Saprolegniales</taxon>
        <taxon>Verrucalvaceae</taxon>
        <taxon>Aphanomyces</taxon>
    </lineage>
</organism>
<reference evidence="1" key="2">
    <citation type="submission" date="2019-06" db="EMBL/GenBank/DDBJ databases">
        <title>Genomics analysis of Aphanomyces spp. identifies a new class of oomycete effector associated with host adaptation.</title>
        <authorList>
            <person name="Gaulin E."/>
        </authorList>
    </citation>
    <scope>NUCLEOTIDE SEQUENCE</scope>
    <source>
        <strain evidence="1">CBS 578.67</strain>
    </source>
</reference>
<protein>
    <submittedName>
        <fullName evidence="2">Aste57867_21337 protein</fullName>
    </submittedName>
</protein>
<evidence type="ECO:0000313" key="2">
    <source>
        <dbReference type="EMBL" id="VFT98009.1"/>
    </source>
</evidence>
<sequence>MADAQEETAGGGADMAAMMKLYTQGMQAQFGAMMDKFRISMEQSVGMSTMMNDMMEHLLLQSLSVTCLVQPGPPLALHVGVKNTGTVPIPVVSCAVSLRQRYPPTAAAAPWECDVVKTIPSDLDVGADTAAVVPLTLPCLDQYNGQVLVTCVSPGTGVRLQKAFDFSIYLLQQVDVTAMANDASTGPIPSPPLASASQLSLRHVRDVLRIAPTDAMLLAHQGYYVVRRSQAALCRLFIEVDGSDPASCSVHVHGHIVAQDADLQPTLALAAQVSDELHILASSARYG</sequence>
<reference evidence="2 3" key="1">
    <citation type="submission" date="2019-03" db="EMBL/GenBank/DDBJ databases">
        <authorList>
            <person name="Gaulin E."/>
            <person name="Dumas B."/>
        </authorList>
    </citation>
    <scope>NUCLEOTIDE SEQUENCE [LARGE SCALE GENOMIC DNA]</scope>
    <source>
        <strain evidence="2">CBS 568.67</strain>
    </source>
</reference>
<dbReference type="AlphaFoldDB" id="A0A485LH75"/>